<accession>A0A166IVP9</accession>
<dbReference type="OrthoDB" id="5424209at2759"/>
<dbReference type="Proteomes" id="UP000076532">
    <property type="component" value="Unassembled WGS sequence"/>
</dbReference>
<proteinExistence type="predicted"/>
<gene>
    <name evidence="1" type="ORF">FIBSPDRAFT_911188</name>
</gene>
<evidence type="ECO:0000313" key="2">
    <source>
        <dbReference type="Proteomes" id="UP000076532"/>
    </source>
</evidence>
<name>A0A166IVP9_9AGAM</name>
<reference evidence="1 2" key="1">
    <citation type="journal article" date="2016" name="Mol. Biol. Evol.">
        <title>Comparative Genomics of Early-Diverging Mushroom-Forming Fungi Provides Insights into the Origins of Lignocellulose Decay Capabilities.</title>
        <authorList>
            <person name="Nagy L.G."/>
            <person name="Riley R."/>
            <person name="Tritt A."/>
            <person name="Adam C."/>
            <person name="Daum C."/>
            <person name="Floudas D."/>
            <person name="Sun H."/>
            <person name="Yadav J.S."/>
            <person name="Pangilinan J."/>
            <person name="Larsson K.H."/>
            <person name="Matsuura K."/>
            <person name="Barry K."/>
            <person name="Labutti K."/>
            <person name="Kuo R."/>
            <person name="Ohm R.A."/>
            <person name="Bhattacharya S.S."/>
            <person name="Shirouzu T."/>
            <person name="Yoshinaga Y."/>
            <person name="Martin F.M."/>
            <person name="Grigoriev I.V."/>
            <person name="Hibbett D.S."/>
        </authorList>
    </citation>
    <scope>NUCLEOTIDE SEQUENCE [LARGE SCALE GENOMIC DNA]</scope>
    <source>
        <strain evidence="1 2">CBS 109695</strain>
    </source>
</reference>
<sequence>MSSNLSALALTSDATIVSQYTPDKYKKTSYYNGITGDDNHLELVYRSDFLTTLFSKPIGRLTHIPVKSLHGVFETPLNDGWDTMPEICDLIKAQKINWSFMDPARFFTHELLVKEEKGSLSPVIIWVGVIPGSTSSNTTHETHHRLRRSRIPDHYSSHSCYRCPGHSHPLVPQKQGQGCNPIDKVYGVSNCHVLCKDTTIKYKHRGSTPKDHIRQGLNEIRKVISDHGILTDLWAQEIIKLEVKERKDTENTRPIYENKAITNLEALCDEVTKYWSNINLHHNIGYVCYATAITVDIKGGTLYTLDWAVFLAIEAKVKDEFEGNIIDLGSKYSPQDLTAMFNPLGGGAITFKVPKERKLRIKGCPTKEDLANPKEFDSEGQCCLIVSKDGNTTNLTVRHYTGLVSFTLNEVGIEFVGLSIYNSGVKNAVAFSTRGGSGCLIRKKFKYTDFYCTTWSA</sequence>
<protein>
    <submittedName>
        <fullName evidence="1">Uncharacterized protein</fullName>
    </submittedName>
</protein>
<dbReference type="EMBL" id="KV417557">
    <property type="protein sequence ID" value="KZP20221.1"/>
    <property type="molecule type" value="Genomic_DNA"/>
</dbReference>
<organism evidence="1 2">
    <name type="scientific">Athelia psychrophila</name>
    <dbReference type="NCBI Taxonomy" id="1759441"/>
    <lineage>
        <taxon>Eukaryota</taxon>
        <taxon>Fungi</taxon>
        <taxon>Dikarya</taxon>
        <taxon>Basidiomycota</taxon>
        <taxon>Agaricomycotina</taxon>
        <taxon>Agaricomycetes</taxon>
        <taxon>Agaricomycetidae</taxon>
        <taxon>Atheliales</taxon>
        <taxon>Atheliaceae</taxon>
        <taxon>Athelia</taxon>
    </lineage>
</organism>
<evidence type="ECO:0000313" key="1">
    <source>
        <dbReference type="EMBL" id="KZP20221.1"/>
    </source>
</evidence>
<dbReference type="AlphaFoldDB" id="A0A166IVP9"/>
<keyword evidence="2" id="KW-1185">Reference proteome</keyword>